<dbReference type="EMBL" id="LTDF01000166">
    <property type="protein sequence ID" value="KXT42384.1"/>
    <property type="molecule type" value="Genomic_DNA"/>
</dbReference>
<dbReference type="SUPFAM" id="SSF53448">
    <property type="entry name" value="Nucleotide-diphospho-sugar transferases"/>
    <property type="match status" value="1"/>
</dbReference>
<dbReference type="GO" id="GO:0016758">
    <property type="term" value="F:hexosyltransferase activity"/>
    <property type="evidence" value="ECO:0007669"/>
    <property type="project" value="UniProtKB-ARBA"/>
</dbReference>
<dbReference type="PATRIC" id="fig|329854.7.peg.4817"/>
<keyword evidence="2" id="KW-0808">Transferase</keyword>
<evidence type="ECO:0000313" key="2">
    <source>
        <dbReference type="EMBL" id="KXT42384.1"/>
    </source>
</evidence>
<dbReference type="AlphaFoldDB" id="A0A139KT50"/>
<dbReference type="PANTHER" id="PTHR22916:SF3">
    <property type="entry name" value="UDP-GLCNAC:BETAGAL BETA-1,3-N-ACETYLGLUCOSAMINYLTRANSFERASE-LIKE PROTEIN 1"/>
    <property type="match status" value="1"/>
</dbReference>
<sequence>MICSNNDPLVSVIIPAYNSEDTLNDCIQSVVCQSYENLEIIVVNDGSRDNTKAIIEKFSSADPRVILVNKKENEGRVLARDSGIKNAHGKYIQYLDSDDTLRERAIEYLLAKAEITGADMVVAPFLFHLEDGKVERSLNFDFKELSGIDYLKAMMTGKAYWCVWAKFHLRSLYEHSIVCPNISLGEDIILSTQLCFFAKKVATIHYEIINYNFSSSSTSHLDNFDDAKYEDFRVYTKWFNDYIEQSGLSEELRKEKAYFHVRTVQRCFLGKQLVEMDREIKSLVSEIKEFPCLLKVLSKRERKIVTVYQFSYWLGYLNLKRYRWQGKL</sequence>
<dbReference type="PANTHER" id="PTHR22916">
    <property type="entry name" value="GLYCOSYLTRANSFERASE"/>
    <property type="match status" value="1"/>
</dbReference>
<evidence type="ECO:0000313" key="3">
    <source>
        <dbReference type="Proteomes" id="UP000070319"/>
    </source>
</evidence>
<proteinExistence type="predicted"/>
<name>A0A139KT50_9BACE</name>
<feature type="domain" description="Glycosyltransferase 2-like" evidence="1">
    <location>
        <begin position="11"/>
        <end position="136"/>
    </location>
</feature>
<dbReference type="Gene3D" id="3.90.550.10">
    <property type="entry name" value="Spore Coat Polysaccharide Biosynthesis Protein SpsA, Chain A"/>
    <property type="match status" value="1"/>
</dbReference>
<protein>
    <submittedName>
        <fullName evidence="2">Glycosyltransferase, group 2 family protein</fullName>
    </submittedName>
</protein>
<dbReference type="InterPro" id="IPR029044">
    <property type="entry name" value="Nucleotide-diphossugar_trans"/>
</dbReference>
<dbReference type="RefSeq" id="WP_061437977.1">
    <property type="nucleotide sequence ID" value="NZ_KQ968737.1"/>
</dbReference>
<organism evidence="2">
    <name type="scientific">Bacteroides intestinalis</name>
    <dbReference type="NCBI Taxonomy" id="329854"/>
    <lineage>
        <taxon>Bacteria</taxon>
        <taxon>Pseudomonadati</taxon>
        <taxon>Bacteroidota</taxon>
        <taxon>Bacteroidia</taxon>
        <taxon>Bacteroidales</taxon>
        <taxon>Bacteroidaceae</taxon>
        <taxon>Bacteroides</taxon>
    </lineage>
</organism>
<dbReference type="CDD" id="cd00761">
    <property type="entry name" value="Glyco_tranf_GTA_type"/>
    <property type="match status" value="1"/>
</dbReference>
<gene>
    <name evidence="2" type="ORF">HMPREF2531_04745</name>
</gene>
<comment type="caution">
    <text evidence="2">The sequence shown here is derived from an EMBL/GenBank/DDBJ whole genome shotgun (WGS) entry which is preliminary data.</text>
</comment>
<dbReference type="Pfam" id="PF00535">
    <property type="entry name" value="Glycos_transf_2"/>
    <property type="match status" value="1"/>
</dbReference>
<reference evidence="2 3" key="1">
    <citation type="submission" date="2016-02" db="EMBL/GenBank/DDBJ databases">
        <authorList>
            <person name="Wen L."/>
            <person name="He K."/>
            <person name="Yang H."/>
        </authorList>
    </citation>
    <scope>NUCLEOTIDE SEQUENCE [LARGE SCALE GENOMIC DNA]</scope>
    <source>
        <strain evidence="2 3">KLE1704</strain>
    </source>
</reference>
<dbReference type="Proteomes" id="UP000070319">
    <property type="component" value="Unassembled WGS sequence"/>
</dbReference>
<evidence type="ECO:0000259" key="1">
    <source>
        <dbReference type="Pfam" id="PF00535"/>
    </source>
</evidence>
<accession>A0A139KT50</accession>
<dbReference type="InterPro" id="IPR001173">
    <property type="entry name" value="Glyco_trans_2-like"/>
</dbReference>